<gene>
    <name evidence="2" type="ORF">ATO12_20705</name>
</gene>
<dbReference type="AlphaFoldDB" id="A0A023BRH9"/>
<organism evidence="2 3">
    <name type="scientific">Aquimarina atlantica</name>
    <dbReference type="NCBI Taxonomy" id="1317122"/>
    <lineage>
        <taxon>Bacteria</taxon>
        <taxon>Pseudomonadati</taxon>
        <taxon>Bacteroidota</taxon>
        <taxon>Flavobacteriia</taxon>
        <taxon>Flavobacteriales</taxon>
        <taxon>Flavobacteriaceae</taxon>
        <taxon>Aquimarina</taxon>
    </lineage>
</organism>
<evidence type="ECO:0008006" key="4">
    <source>
        <dbReference type="Google" id="ProtNLM"/>
    </source>
</evidence>
<accession>A0A023BRH9</accession>
<name>A0A023BRH9_9FLAO</name>
<dbReference type="eggNOG" id="ENOG503127M">
    <property type="taxonomic scope" value="Bacteria"/>
</dbReference>
<comment type="caution">
    <text evidence="2">The sequence shown here is derived from an EMBL/GenBank/DDBJ whole genome shotgun (WGS) entry which is preliminary data.</text>
</comment>
<keyword evidence="3" id="KW-1185">Reference proteome</keyword>
<evidence type="ECO:0000313" key="3">
    <source>
        <dbReference type="Proteomes" id="UP000023541"/>
    </source>
</evidence>
<evidence type="ECO:0000256" key="1">
    <source>
        <dbReference type="SAM" id="SignalP"/>
    </source>
</evidence>
<feature type="chain" id="PRO_5001517223" description="Lipoprotein" evidence="1">
    <location>
        <begin position="23"/>
        <end position="152"/>
    </location>
</feature>
<keyword evidence="1" id="KW-0732">Signal</keyword>
<evidence type="ECO:0000313" key="2">
    <source>
        <dbReference type="EMBL" id="EZH72559.1"/>
    </source>
</evidence>
<proteinExistence type="predicted"/>
<protein>
    <recommendedName>
        <fullName evidence="4">Lipoprotein</fullName>
    </recommendedName>
</protein>
<dbReference type="RefSeq" id="WP_034243718.1">
    <property type="nucleotide sequence ID" value="NZ_AQRA01000007.1"/>
</dbReference>
<sequence>MKKFIYIIVLLCSLGCANNASKSMEMDAVESFEKIEEQSDLSEDDAYTIIITQKLQEYLDRKTLAKTNPDFTIDTHKNKLFSTEEGAQLKHINFITPFETVSDSVKKVATQVVLEHQTDTIITLIKTSTITIDNEVFKTHKIEFEKTEGVQN</sequence>
<reference evidence="2 3" key="1">
    <citation type="submission" date="2014-04" db="EMBL/GenBank/DDBJ databases">
        <title>Aquimarina sp. 22II-S11-z7 Genome Sequencing.</title>
        <authorList>
            <person name="Lai Q."/>
        </authorList>
    </citation>
    <scope>NUCLEOTIDE SEQUENCE [LARGE SCALE GENOMIC DNA]</scope>
    <source>
        <strain evidence="2 3">22II-S11-z7</strain>
    </source>
</reference>
<feature type="signal peptide" evidence="1">
    <location>
        <begin position="1"/>
        <end position="22"/>
    </location>
</feature>
<dbReference type="OrthoDB" id="1164979at2"/>
<dbReference type="Proteomes" id="UP000023541">
    <property type="component" value="Unassembled WGS sequence"/>
</dbReference>
<dbReference type="EMBL" id="AQRA01000007">
    <property type="protein sequence ID" value="EZH72559.1"/>
    <property type="molecule type" value="Genomic_DNA"/>
</dbReference>